<dbReference type="AlphaFoldDB" id="A0A8J6GCG6"/>
<keyword evidence="3 4" id="KW-0175">Coiled coil</keyword>
<dbReference type="GO" id="GO:0048814">
    <property type="term" value="P:regulation of dendrite morphogenesis"/>
    <property type="evidence" value="ECO:0007669"/>
    <property type="project" value="TreeGrafter"/>
</dbReference>
<dbReference type="EMBL" id="JAATJU010023685">
    <property type="protein sequence ID" value="KAH0507258.1"/>
    <property type="molecule type" value="Genomic_DNA"/>
</dbReference>
<organism evidence="6 7">
    <name type="scientific">Microtus ochrogaster</name>
    <name type="common">Prairie vole</name>
    <dbReference type="NCBI Taxonomy" id="79684"/>
    <lineage>
        <taxon>Eukaryota</taxon>
        <taxon>Metazoa</taxon>
        <taxon>Chordata</taxon>
        <taxon>Craniata</taxon>
        <taxon>Vertebrata</taxon>
        <taxon>Euteleostomi</taxon>
        <taxon>Mammalia</taxon>
        <taxon>Eutheria</taxon>
        <taxon>Euarchontoglires</taxon>
        <taxon>Glires</taxon>
        <taxon>Rodentia</taxon>
        <taxon>Myomorpha</taxon>
        <taxon>Muroidea</taxon>
        <taxon>Cricetidae</taxon>
        <taxon>Arvicolinae</taxon>
        <taxon>Microtus</taxon>
    </lineage>
</organism>
<feature type="coiled-coil region" evidence="4">
    <location>
        <begin position="560"/>
        <end position="642"/>
    </location>
</feature>
<evidence type="ECO:0000256" key="2">
    <source>
        <dbReference type="ARBA" id="ARBA00022490"/>
    </source>
</evidence>
<feature type="region of interest" description="Disordered" evidence="5">
    <location>
        <begin position="215"/>
        <end position="312"/>
    </location>
</feature>
<dbReference type="Proteomes" id="UP000710432">
    <property type="component" value="Unassembled WGS sequence"/>
</dbReference>
<accession>A0A8J6GCG6</accession>
<evidence type="ECO:0000256" key="4">
    <source>
        <dbReference type="SAM" id="Coils"/>
    </source>
</evidence>
<dbReference type="GO" id="GO:0005737">
    <property type="term" value="C:cytoplasm"/>
    <property type="evidence" value="ECO:0007669"/>
    <property type="project" value="UniProtKB-SubCell"/>
</dbReference>
<evidence type="ECO:0000256" key="1">
    <source>
        <dbReference type="ARBA" id="ARBA00004496"/>
    </source>
</evidence>
<dbReference type="PANTHER" id="PTHR19354:SF5">
    <property type="entry name" value="ZIPPER PUTATIVE TUMOR SUPPRESSOR 1-RELATED"/>
    <property type="match status" value="1"/>
</dbReference>
<sequence length="717" mass="80417">MTHKEIEVQREHLSNGSPVSVGIRDLSSEHPDSSLCHPLDLVHWPVYPLQPPDNGVFSFHWEPSAEKDASLWPPHVIRMIEMLTEVQLALTDTLIYYPGLHFAATVSSGPCYTLQALSHAVAMGSVSSLISGHSFHSKHCRASQYKLRKSSHLKKLNRYSDGLLRFGFSQDSGRGKSSSKMGKSEDFFYIKVSQKARGSHRPDYTALSSGDMGGQAGVDFDPATPPKCMPFSNQLEMSSDKGPTRPTAFKPVLPRSGAILHSSPESASHQLHPMPPDKPKEQELKPGLCSGALSDSGRNSMSSLPTHSTTSSYQLDPLVTPVGPTSRFGGSAHNITQGIILQDSNMMSLKALSFSDGGSKLAHPGKVDKGSSCVRSPLSTDECTIQELEQKLLQRESALQKLQRSFDEKEFVSGQTFEERPRRPRDELECLEPKGKLKPASQKSQRTQQVLQLQVLQLQQEKRQLRQELESLMKEQDLLETKLRSYEREKTNFAPALEETQWEVCQKSGEISLMKQQLKESQMEVNTKASEILSLKAQLKDTRGKLEGMDLKTQDLESALRTKGLELEVCENELQRKKNEAELLREKVNILEQELLELRAQAASLGPLGVGPTFSEDIPALQRELERLRAELKEERQGHDQMSSGFQHERLVWKEEKEKVIQYQKQLQQSYLAMYQRNQRLEKALQQLARGDAAGEPFEIELEGADIPYEDIIATEI</sequence>
<dbReference type="GO" id="GO:0048167">
    <property type="term" value="P:regulation of synaptic plasticity"/>
    <property type="evidence" value="ECO:0007669"/>
    <property type="project" value="TreeGrafter"/>
</dbReference>
<evidence type="ECO:0000256" key="5">
    <source>
        <dbReference type="SAM" id="MobiDB-lite"/>
    </source>
</evidence>
<feature type="compositionally biased region" description="Basic and acidic residues" evidence="5">
    <location>
        <begin position="275"/>
        <end position="284"/>
    </location>
</feature>
<comment type="caution">
    <text evidence="6">The sequence shown here is derived from an EMBL/GenBank/DDBJ whole genome shotgun (WGS) entry which is preliminary data.</text>
</comment>
<proteinExistence type="predicted"/>
<comment type="subcellular location">
    <subcellularLocation>
        <location evidence="1">Cytoplasm</location>
    </subcellularLocation>
</comment>
<reference evidence="6" key="1">
    <citation type="submission" date="2020-03" db="EMBL/GenBank/DDBJ databases">
        <title>Studies in the Genomics of Life Span.</title>
        <authorList>
            <person name="Glass D."/>
        </authorList>
    </citation>
    <scope>NUCLEOTIDE SEQUENCE</scope>
    <source>
        <strain evidence="6">LTLLF</strain>
        <tissue evidence="6">Muscle</tissue>
    </source>
</reference>
<evidence type="ECO:0000256" key="3">
    <source>
        <dbReference type="ARBA" id="ARBA00023054"/>
    </source>
</evidence>
<dbReference type="Pfam" id="PF06818">
    <property type="entry name" value="Fez1"/>
    <property type="match status" value="1"/>
</dbReference>
<gene>
    <name evidence="6" type="ORF">LTLLF_169775</name>
</gene>
<keyword evidence="2" id="KW-0963">Cytoplasm</keyword>
<evidence type="ECO:0000313" key="6">
    <source>
        <dbReference type="EMBL" id="KAH0507258.1"/>
    </source>
</evidence>
<dbReference type="GO" id="GO:0043197">
    <property type="term" value="C:dendritic spine"/>
    <property type="evidence" value="ECO:0007669"/>
    <property type="project" value="TreeGrafter"/>
</dbReference>
<feature type="coiled-coil region" evidence="4">
    <location>
        <begin position="448"/>
        <end position="489"/>
    </location>
</feature>
<feature type="compositionally biased region" description="Polar residues" evidence="5">
    <location>
        <begin position="296"/>
        <end position="312"/>
    </location>
</feature>
<dbReference type="PANTHER" id="PTHR19354">
    <property type="entry name" value="ZIPPER PUTATIVE TUMOR SUPPRESSOR 2 HOMOLOG-LIKE PROTEIN-RELATED"/>
    <property type="match status" value="1"/>
</dbReference>
<name>A0A8J6GCG6_MICOH</name>
<evidence type="ECO:0000313" key="7">
    <source>
        <dbReference type="Proteomes" id="UP000710432"/>
    </source>
</evidence>
<dbReference type="InterPro" id="IPR045329">
    <property type="entry name" value="LZTS"/>
</dbReference>
<protein>
    <submittedName>
        <fullName evidence="6">NEDD4-binding protein 3</fullName>
    </submittedName>
</protein>